<comment type="caution">
    <text evidence="1">The sequence shown here is derived from an EMBL/GenBank/DDBJ whole genome shotgun (WGS) entry which is preliminary data.</text>
</comment>
<proteinExistence type="predicted"/>
<organism evidence="1 2">
    <name type="scientific">Glomus cerebriforme</name>
    <dbReference type="NCBI Taxonomy" id="658196"/>
    <lineage>
        <taxon>Eukaryota</taxon>
        <taxon>Fungi</taxon>
        <taxon>Fungi incertae sedis</taxon>
        <taxon>Mucoromycota</taxon>
        <taxon>Glomeromycotina</taxon>
        <taxon>Glomeromycetes</taxon>
        <taxon>Glomerales</taxon>
        <taxon>Glomeraceae</taxon>
        <taxon>Glomus</taxon>
    </lineage>
</organism>
<dbReference type="SUPFAM" id="SSF52047">
    <property type="entry name" value="RNI-like"/>
    <property type="match status" value="1"/>
</dbReference>
<accession>A0A397TE21</accession>
<keyword evidence="2" id="KW-1185">Reference proteome</keyword>
<protein>
    <recommendedName>
        <fullName evidence="3">F-box associated domain-containing protein</fullName>
    </recommendedName>
</protein>
<evidence type="ECO:0008006" key="3">
    <source>
        <dbReference type="Google" id="ProtNLM"/>
    </source>
</evidence>
<evidence type="ECO:0000313" key="2">
    <source>
        <dbReference type="Proteomes" id="UP000265703"/>
    </source>
</evidence>
<gene>
    <name evidence="1" type="ORF">C1645_817860</name>
</gene>
<dbReference type="AlphaFoldDB" id="A0A397TE21"/>
<name>A0A397TE21_9GLOM</name>
<evidence type="ECO:0000313" key="1">
    <source>
        <dbReference type="EMBL" id="RIA94577.1"/>
    </source>
</evidence>
<sequence>MVLTCGNHYLAELIKAQNKIKYIRLIDASNKYNKHDRRFEDIFQALEKQAYSILYLNLDYIDSSFLLSKFVNLETLILSKNCDFKNLGTAIYSNLQILELIHSKTLNIATYIIQNTNGNLWKVKIDAIEINIRDKNFDGENFLNLLIRFAPISLYKVTINFDDFTIESLNLFFSNWKNRKTLHIYNEYWSYNYEDYNFEEVVLKRYNDFWDDDYKKRATIQD</sequence>
<reference evidence="1 2" key="1">
    <citation type="submission" date="2018-06" db="EMBL/GenBank/DDBJ databases">
        <title>Comparative genomics reveals the genomic features of Rhizophagus irregularis, R. cerebriforme, R. diaphanum and Gigaspora rosea, and their symbiotic lifestyle signature.</title>
        <authorList>
            <person name="Morin E."/>
            <person name="San Clemente H."/>
            <person name="Chen E.C.H."/>
            <person name="De La Providencia I."/>
            <person name="Hainaut M."/>
            <person name="Kuo A."/>
            <person name="Kohler A."/>
            <person name="Murat C."/>
            <person name="Tang N."/>
            <person name="Roy S."/>
            <person name="Loubradou J."/>
            <person name="Henrissat B."/>
            <person name="Grigoriev I.V."/>
            <person name="Corradi N."/>
            <person name="Roux C."/>
            <person name="Martin F.M."/>
        </authorList>
    </citation>
    <scope>NUCLEOTIDE SEQUENCE [LARGE SCALE GENOMIC DNA]</scope>
    <source>
        <strain evidence="1 2">DAOM 227022</strain>
    </source>
</reference>
<dbReference type="Proteomes" id="UP000265703">
    <property type="component" value="Unassembled WGS sequence"/>
</dbReference>
<dbReference type="EMBL" id="QKYT01000078">
    <property type="protein sequence ID" value="RIA94577.1"/>
    <property type="molecule type" value="Genomic_DNA"/>
</dbReference>